<feature type="signal peptide" evidence="1">
    <location>
        <begin position="1"/>
        <end position="23"/>
    </location>
</feature>
<organism evidence="2 3">
    <name type="scientific">Saxophila tyrrhenica</name>
    <dbReference type="NCBI Taxonomy" id="1690608"/>
    <lineage>
        <taxon>Eukaryota</taxon>
        <taxon>Fungi</taxon>
        <taxon>Dikarya</taxon>
        <taxon>Ascomycota</taxon>
        <taxon>Pezizomycotina</taxon>
        <taxon>Dothideomycetes</taxon>
        <taxon>Dothideomycetidae</taxon>
        <taxon>Mycosphaerellales</taxon>
        <taxon>Extremaceae</taxon>
        <taxon>Saxophila</taxon>
    </lineage>
</organism>
<comment type="caution">
    <text evidence="2">The sequence shown here is derived from an EMBL/GenBank/DDBJ whole genome shotgun (WGS) entry which is preliminary data.</text>
</comment>
<gene>
    <name evidence="2" type="ORF">LTR77_003162</name>
</gene>
<name>A0AAV9PL87_9PEZI</name>
<evidence type="ECO:0000313" key="3">
    <source>
        <dbReference type="Proteomes" id="UP001337655"/>
    </source>
</evidence>
<keyword evidence="3" id="KW-1185">Reference proteome</keyword>
<dbReference type="AlphaFoldDB" id="A0AAV9PL87"/>
<keyword evidence="1" id="KW-0732">Signal</keyword>
<dbReference type="RefSeq" id="XP_064661758.1">
    <property type="nucleotide sequence ID" value="XM_064800419.1"/>
</dbReference>
<dbReference type="EMBL" id="JAVRRT010000004">
    <property type="protein sequence ID" value="KAK5173040.1"/>
    <property type="molecule type" value="Genomic_DNA"/>
</dbReference>
<protein>
    <submittedName>
        <fullName evidence="2">Uncharacterized protein</fullName>
    </submittedName>
</protein>
<evidence type="ECO:0000313" key="2">
    <source>
        <dbReference type="EMBL" id="KAK5173040.1"/>
    </source>
</evidence>
<feature type="chain" id="PRO_5043395809" evidence="1">
    <location>
        <begin position="24"/>
        <end position="172"/>
    </location>
</feature>
<dbReference type="Proteomes" id="UP001337655">
    <property type="component" value="Unassembled WGS sequence"/>
</dbReference>
<sequence length="172" mass="19050">MLLKSTPIAALLASLLFSTIASGSKVVKGVHRTFYSFPDNDPPGPATAYDCGYGRGYTAGGTGTYDDPLTFATAPGEFKKCEIVWDPYVKKYLIHQDYCAQCVIDYDDGIKHIDLWNGSPTHNAHKIVRKCDRALTPDEPQPVVRKPSMDLDADSHPLFEDGVCYTERVYPQ</sequence>
<dbReference type="GeneID" id="89924509"/>
<proteinExistence type="predicted"/>
<evidence type="ECO:0000256" key="1">
    <source>
        <dbReference type="SAM" id="SignalP"/>
    </source>
</evidence>
<accession>A0AAV9PL87</accession>
<reference evidence="2 3" key="1">
    <citation type="submission" date="2023-08" db="EMBL/GenBank/DDBJ databases">
        <title>Black Yeasts Isolated from many extreme environments.</title>
        <authorList>
            <person name="Coleine C."/>
            <person name="Stajich J.E."/>
            <person name="Selbmann L."/>
        </authorList>
    </citation>
    <scope>NUCLEOTIDE SEQUENCE [LARGE SCALE GENOMIC DNA]</scope>
    <source>
        <strain evidence="2 3">CCFEE 5935</strain>
    </source>
</reference>